<evidence type="ECO:0000313" key="1">
    <source>
        <dbReference type="EMBL" id="AFY02243.1"/>
    </source>
</evidence>
<reference evidence="1 2" key="1">
    <citation type="journal article" date="2012" name="BMC Genomics">
        <title>Genome analysis of a simultaneously predatory and prey-independent, novel Bdellovibrio bacteriovorus from the River Tiber, supports in silico predictions of both ancient and recent lateral gene transfer from diverse bacteria.</title>
        <authorList>
            <person name="Hobley L."/>
            <person name="Lerner T.R."/>
            <person name="Williams L.E."/>
            <person name="Lambert C."/>
            <person name="Till R."/>
            <person name="Milner D.S."/>
            <person name="Basford S.M."/>
            <person name="Capeness M.J."/>
            <person name="Fenton A.K."/>
            <person name="Atterbury R.J."/>
            <person name="Harris M.A."/>
            <person name="Sockett R.E."/>
        </authorList>
    </citation>
    <scope>NUCLEOTIDE SEQUENCE [LARGE SCALE GENOMIC DNA]</scope>
    <source>
        <strain evidence="1 2">Tiberius</strain>
    </source>
</reference>
<accession>K7YX33</accession>
<evidence type="ECO:0000313" key="2">
    <source>
        <dbReference type="Proteomes" id="UP000010074"/>
    </source>
</evidence>
<name>K7YX33_BDEBC</name>
<proteinExistence type="predicted"/>
<dbReference type="Proteomes" id="UP000010074">
    <property type="component" value="Chromosome"/>
</dbReference>
<dbReference type="KEGG" id="bbat:Bdt_2560"/>
<dbReference type="EMBL" id="CP002930">
    <property type="protein sequence ID" value="AFY02243.1"/>
    <property type="molecule type" value="Genomic_DNA"/>
</dbReference>
<sequence length="41" mass="4515">MGSASACSLRKKPNALAASDDFRKDRREKFDFTRGPLVKSG</sequence>
<organism evidence="1 2">
    <name type="scientific">Bdellovibrio bacteriovorus str. Tiberius</name>
    <dbReference type="NCBI Taxonomy" id="1069642"/>
    <lineage>
        <taxon>Bacteria</taxon>
        <taxon>Pseudomonadati</taxon>
        <taxon>Bdellovibrionota</taxon>
        <taxon>Bdellovibrionia</taxon>
        <taxon>Bdellovibrionales</taxon>
        <taxon>Pseudobdellovibrionaceae</taxon>
        <taxon>Bdellovibrio</taxon>
    </lineage>
</organism>
<dbReference type="HOGENOM" id="CLU_3266314_0_0_7"/>
<dbReference type="AlphaFoldDB" id="K7YX33"/>
<gene>
    <name evidence="1" type="ORF">Bdt_2560</name>
</gene>
<protein>
    <submittedName>
        <fullName evidence="1">Uncharacterized protein</fullName>
    </submittedName>
</protein>